<keyword evidence="4 7" id="KW-0812">Transmembrane</keyword>
<keyword evidence="8" id="KW-0732">Signal</keyword>
<name>A0ABU1ER38_9FLAO</name>
<reference evidence="11" key="1">
    <citation type="submission" date="2023-07" db="EMBL/GenBank/DDBJ databases">
        <title>Christiangramia sp. SM2212., a novel bacterium of the family Flavobacteriaceae isolated from the sea sediment.</title>
        <authorList>
            <person name="Wang J."/>
            <person name="Zhang X."/>
        </authorList>
    </citation>
    <scope>NUCLEOTIDE SEQUENCE [LARGE SCALE GENOMIC DNA]</scope>
    <source>
        <strain evidence="11">SM2212</strain>
    </source>
</reference>
<dbReference type="EMBL" id="JAVJIU010000002">
    <property type="protein sequence ID" value="MDR5590439.1"/>
    <property type="molecule type" value="Genomic_DNA"/>
</dbReference>
<comment type="similarity">
    <text evidence="7">Belongs to the TonB-dependent receptor family.</text>
</comment>
<evidence type="ECO:0000256" key="4">
    <source>
        <dbReference type="ARBA" id="ARBA00022692"/>
    </source>
</evidence>
<dbReference type="Pfam" id="PF13715">
    <property type="entry name" value="CarbopepD_reg_2"/>
    <property type="match status" value="1"/>
</dbReference>
<dbReference type="SUPFAM" id="SSF56935">
    <property type="entry name" value="Porins"/>
    <property type="match status" value="1"/>
</dbReference>
<comment type="subcellular location">
    <subcellularLocation>
        <location evidence="1 7">Cell outer membrane</location>
        <topology evidence="1 7">Multi-pass membrane protein</topology>
    </subcellularLocation>
</comment>
<feature type="signal peptide" evidence="8">
    <location>
        <begin position="1"/>
        <end position="19"/>
    </location>
</feature>
<evidence type="ECO:0000259" key="9">
    <source>
        <dbReference type="Pfam" id="PF07715"/>
    </source>
</evidence>
<dbReference type="InterPro" id="IPR039426">
    <property type="entry name" value="TonB-dep_rcpt-like"/>
</dbReference>
<dbReference type="RefSeq" id="WP_309561308.1">
    <property type="nucleotide sequence ID" value="NZ_JAVJIU010000002.1"/>
</dbReference>
<dbReference type="InterPro" id="IPR008969">
    <property type="entry name" value="CarboxyPept-like_regulatory"/>
</dbReference>
<evidence type="ECO:0000256" key="7">
    <source>
        <dbReference type="PROSITE-ProRule" id="PRU01360"/>
    </source>
</evidence>
<evidence type="ECO:0000313" key="10">
    <source>
        <dbReference type="EMBL" id="MDR5590439.1"/>
    </source>
</evidence>
<keyword evidence="3 7" id="KW-1134">Transmembrane beta strand</keyword>
<proteinExistence type="inferred from homology"/>
<organism evidence="10 11">
    <name type="scientific">Christiangramia sediminicola</name>
    <dbReference type="NCBI Taxonomy" id="3073267"/>
    <lineage>
        <taxon>Bacteria</taxon>
        <taxon>Pseudomonadati</taxon>
        <taxon>Bacteroidota</taxon>
        <taxon>Flavobacteriia</taxon>
        <taxon>Flavobacteriales</taxon>
        <taxon>Flavobacteriaceae</taxon>
        <taxon>Christiangramia</taxon>
    </lineage>
</organism>
<evidence type="ECO:0000256" key="2">
    <source>
        <dbReference type="ARBA" id="ARBA00022448"/>
    </source>
</evidence>
<feature type="domain" description="TonB-dependent receptor plug" evidence="9">
    <location>
        <begin position="279"/>
        <end position="356"/>
    </location>
</feature>
<dbReference type="InterPro" id="IPR036942">
    <property type="entry name" value="Beta-barrel_TonB_sf"/>
</dbReference>
<sequence>MHKFLCLSLVLLGLQVTFAQETNKISVSFNNENLLTVIEKLEQSSDKKFFYAENWIPDKKITASYDQVELEIVLEDIFKETLLNFYFLDDGQIVLTQNSIIYDRLPEGFFPEPDEQIAEIEAEEEDFESSAPVFYNDAQNSGEVETVRIGRQDPNNRQRRYTLSGRAFDKITGEPISNMAILLEGTRTGVSTDINGYYEIKLRPGVNMIRTKSLTNENVVKRVIIYNDGTLNLSLDENLEQLGEVRISSNADKNVSNANTGEEEIDIENIKNIPLVLGERDVMKVATLLPGISNTGEGSSGFNVRGGKEDQNLILLDDAVIYNPSHFFGIFSAINPFTTGEATVYKGNIPARYGGRLSSVFDIMTIDANTQEFEGEASIGPVTSNLAVQLPVVKEKSAIMIGGRGTYSDWILKNLDEEQLNNSTALFYDGIAKYNHEIDENNKLSITGYLSNDRFSITSDSVYSYQNQIASLKYEHRFNDRSRGALIFTNSNYKFNIDFEDNFQDNFESGYEINETEAKLSMKFILNKAHQFDYGVSGKLYNVDPGFIKPIGSDSNIRSISLRRERGIEAGAWIADDFKVSDALLLSAGIRFSVFSSLGQEDVRIYEEDQPKTDNTVIDLQQYGKNEPIITYGGPEARLSARFYLLPDLSVKASYNNTYQYIHTLSNSVTVSPTDTYRLSGYHIKPQRAQQYSLGFFKNWDNDNIETSIEGYYKTSENMLDFKTGANLFLNEFVETEVIQGEGKSYGLEFLLKKKAGDFNGWLSYTYSRSYLKLDGDFRNETVNNGEFFPSNYDKPHDFSLVTNYKLTQRFSFSANFVYQTGRPITYPTGKYSYDGSDYVLYSDRNQFRIPDYYRLDLSFNLEGNHKLIKLGHSFWNFSVYNVLGRNNPYSVYFVTKDGQIQGKQSSIFSVPVPTISYNFQF</sequence>
<keyword evidence="11" id="KW-1185">Reference proteome</keyword>
<protein>
    <submittedName>
        <fullName evidence="10">Carboxypeptidase-like regulatory domain-containing protein</fullName>
    </submittedName>
</protein>
<comment type="caution">
    <text evidence="10">The sequence shown here is derived from an EMBL/GenBank/DDBJ whole genome shotgun (WGS) entry which is preliminary data.</text>
</comment>
<dbReference type="InterPro" id="IPR012910">
    <property type="entry name" value="Plug_dom"/>
</dbReference>
<keyword evidence="2 7" id="KW-0813">Transport</keyword>
<dbReference type="Gene3D" id="2.40.170.20">
    <property type="entry name" value="TonB-dependent receptor, beta-barrel domain"/>
    <property type="match status" value="1"/>
</dbReference>
<evidence type="ECO:0000256" key="6">
    <source>
        <dbReference type="ARBA" id="ARBA00023237"/>
    </source>
</evidence>
<feature type="chain" id="PRO_5047414704" evidence="8">
    <location>
        <begin position="20"/>
        <end position="922"/>
    </location>
</feature>
<keyword evidence="5 7" id="KW-0472">Membrane</keyword>
<evidence type="ECO:0000313" key="11">
    <source>
        <dbReference type="Proteomes" id="UP001257234"/>
    </source>
</evidence>
<dbReference type="Pfam" id="PF07715">
    <property type="entry name" value="Plug"/>
    <property type="match status" value="1"/>
</dbReference>
<evidence type="ECO:0000256" key="8">
    <source>
        <dbReference type="SAM" id="SignalP"/>
    </source>
</evidence>
<keyword evidence="6 7" id="KW-0998">Cell outer membrane</keyword>
<accession>A0ABU1ER38</accession>
<dbReference type="SUPFAM" id="SSF49464">
    <property type="entry name" value="Carboxypeptidase regulatory domain-like"/>
    <property type="match status" value="1"/>
</dbReference>
<evidence type="ECO:0000256" key="1">
    <source>
        <dbReference type="ARBA" id="ARBA00004571"/>
    </source>
</evidence>
<evidence type="ECO:0000256" key="3">
    <source>
        <dbReference type="ARBA" id="ARBA00022452"/>
    </source>
</evidence>
<dbReference type="Gene3D" id="2.170.130.10">
    <property type="entry name" value="TonB-dependent receptor, plug domain"/>
    <property type="match status" value="1"/>
</dbReference>
<evidence type="ECO:0000256" key="5">
    <source>
        <dbReference type="ARBA" id="ARBA00023136"/>
    </source>
</evidence>
<dbReference type="Proteomes" id="UP001257234">
    <property type="component" value="Unassembled WGS sequence"/>
</dbReference>
<dbReference type="PROSITE" id="PS52016">
    <property type="entry name" value="TONB_DEPENDENT_REC_3"/>
    <property type="match status" value="1"/>
</dbReference>
<dbReference type="InterPro" id="IPR037066">
    <property type="entry name" value="Plug_dom_sf"/>
</dbReference>
<gene>
    <name evidence="10" type="ORF">RE431_07300</name>
</gene>
<dbReference type="Gene3D" id="2.60.40.1120">
    <property type="entry name" value="Carboxypeptidase-like, regulatory domain"/>
    <property type="match status" value="1"/>
</dbReference>